<protein>
    <recommendedName>
        <fullName evidence="4">DUF484 domain-containing protein</fullName>
    </recommendedName>
</protein>
<dbReference type="Pfam" id="PF04340">
    <property type="entry name" value="DUF484"/>
    <property type="match status" value="1"/>
</dbReference>
<evidence type="ECO:0000313" key="3">
    <source>
        <dbReference type="Proteomes" id="UP000242515"/>
    </source>
</evidence>
<dbReference type="PANTHER" id="PTHR38765:SF1">
    <property type="entry name" value="DUF484 DOMAIN-CONTAINING PROTEIN"/>
    <property type="match status" value="1"/>
</dbReference>
<dbReference type="STRING" id="988801.SAMN05216522_108104"/>
<dbReference type="NCBIfam" id="NF008203">
    <property type="entry name" value="PRK10963.1"/>
    <property type="match status" value="1"/>
</dbReference>
<sequence>MTTHQEQTTLPSQPLDDERVSEYLREHPDFFIHNARQVEQMIIPHPVKGSVSLVEWQLARQRQHIANLEQEITLLMEQAQANQHLFGQLLHLQSHLATANDLAELQSRLHYWARGLGLAGATFRLFNDSWQLAAPSGFHHLGLDRNAFTPLQLQRFNQESHYLGRLQGPELLLLMPEAKAIGSVALSLLTDKGQDVGVLIFSSRNKDHYHPGMGTELLDCIAGFLPHLLTRWMSRS</sequence>
<evidence type="ECO:0000313" key="2">
    <source>
        <dbReference type="EMBL" id="SEQ91186.1"/>
    </source>
</evidence>
<dbReference type="OrthoDB" id="7065511at2"/>
<organism evidence="2 3">
    <name type="scientific">Rosenbergiella nectarea</name>
    <dbReference type="NCBI Taxonomy" id="988801"/>
    <lineage>
        <taxon>Bacteria</taxon>
        <taxon>Pseudomonadati</taxon>
        <taxon>Pseudomonadota</taxon>
        <taxon>Gammaproteobacteria</taxon>
        <taxon>Enterobacterales</taxon>
        <taxon>Erwiniaceae</taxon>
        <taxon>Rosenbergiella</taxon>
    </lineage>
</organism>
<proteinExistence type="predicted"/>
<reference evidence="3" key="1">
    <citation type="submission" date="2016-10" db="EMBL/GenBank/DDBJ databases">
        <authorList>
            <person name="Varghese N."/>
            <person name="Submissions S."/>
        </authorList>
    </citation>
    <scope>NUCLEOTIDE SEQUENCE [LARGE SCALE GENOMIC DNA]</scope>
    <source>
        <strain evidence="3">8N4</strain>
    </source>
</reference>
<dbReference type="InterPro" id="IPR007435">
    <property type="entry name" value="DUF484"/>
</dbReference>
<dbReference type="EMBL" id="FOGC01000008">
    <property type="protein sequence ID" value="SEQ91186.1"/>
    <property type="molecule type" value="Genomic_DNA"/>
</dbReference>
<dbReference type="Gene3D" id="3.30.450.40">
    <property type="match status" value="1"/>
</dbReference>
<accession>A0A1H9JW87</accession>
<feature type="coiled-coil region" evidence="1">
    <location>
        <begin position="51"/>
        <end position="85"/>
    </location>
</feature>
<evidence type="ECO:0000256" key="1">
    <source>
        <dbReference type="SAM" id="Coils"/>
    </source>
</evidence>
<keyword evidence="3" id="KW-1185">Reference proteome</keyword>
<evidence type="ECO:0008006" key="4">
    <source>
        <dbReference type="Google" id="ProtNLM"/>
    </source>
</evidence>
<dbReference type="Proteomes" id="UP000242515">
    <property type="component" value="Unassembled WGS sequence"/>
</dbReference>
<gene>
    <name evidence="2" type="ORF">SAMN05216522_108104</name>
</gene>
<name>A0A1H9JW87_9GAMM</name>
<dbReference type="InterPro" id="IPR029016">
    <property type="entry name" value="GAF-like_dom_sf"/>
</dbReference>
<dbReference type="RefSeq" id="WP_092676695.1">
    <property type="nucleotide sequence ID" value="NZ_FOGC01000008.1"/>
</dbReference>
<dbReference type="AlphaFoldDB" id="A0A1H9JW87"/>
<keyword evidence="1" id="KW-0175">Coiled coil</keyword>
<dbReference type="PANTHER" id="PTHR38765">
    <property type="entry name" value="DUF484 DOMAIN-CONTAINING PROTEIN"/>
    <property type="match status" value="1"/>
</dbReference>